<dbReference type="SFLD" id="SFLDG00358">
    <property type="entry name" value="Main_(cytGST)"/>
    <property type="match status" value="1"/>
</dbReference>
<keyword evidence="5" id="KW-1185">Reference proteome</keyword>
<dbReference type="InterPro" id="IPR036249">
    <property type="entry name" value="Thioredoxin-like_sf"/>
</dbReference>
<dbReference type="SFLD" id="SFLDS00019">
    <property type="entry name" value="Glutathione_Transferase_(cytos"/>
    <property type="match status" value="1"/>
</dbReference>
<evidence type="ECO:0000256" key="1">
    <source>
        <dbReference type="ARBA" id="ARBA00007409"/>
    </source>
</evidence>
<dbReference type="CDD" id="cd00570">
    <property type="entry name" value="GST_N_family"/>
    <property type="match status" value="1"/>
</dbReference>
<accession>A0A0M9EXL4</accession>
<dbReference type="PANTHER" id="PTHR43968:SF8">
    <property type="entry name" value="S-TRANSFERASE, PUTATIVE (AFU_ORTHOLOGUE AFUA_2G00590)-RELATED"/>
    <property type="match status" value="1"/>
</dbReference>
<dbReference type="InterPro" id="IPR040079">
    <property type="entry name" value="Glutathione_S-Trfase"/>
</dbReference>
<feature type="domain" description="GST N-terminal" evidence="2">
    <location>
        <begin position="56"/>
        <end position="135"/>
    </location>
</feature>
<dbReference type="PROSITE" id="PS50404">
    <property type="entry name" value="GST_NTER"/>
    <property type="match status" value="1"/>
</dbReference>
<dbReference type="InterPro" id="IPR036282">
    <property type="entry name" value="Glutathione-S-Trfase_C_sf"/>
</dbReference>
<reference evidence="4 5" key="1">
    <citation type="submission" date="2015-04" db="EMBL/GenBank/DDBJ databases">
        <title>The draft genome sequence of Fusarium langsethiae, a T-2/HT-2 mycotoxin producer.</title>
        <authorList>
            <person name="Lysoe E."/>
            <person name="Divon H.H."/>
            <person name="Terzi V."/>
            <person name="Orru L."/>
            <person name="Lamontanara A."/>
            <person name="Kolseth A.-K."/>
            <person name="Frandsen R.J."/>
            <person name="Nielsen K."/>
            <person name="Thrane U."/>
        </authorList>
    </citation>
    <scope>NUCLEOTIDE SEQUENCE [LARGE SCALE GENOMIC DNA]</scope>
    <source>
        <strain evidence="4 5">Fl201059</strain>
    </source>
</reference>
<dbReference type="Gene3D" id="1.20.1050.10">
    <property type="match status" value="1"/>
</dbReference>
<dbReference type="SUPFAM" id="SSF52833">
    <property type="entry name" value="Thioredoxin-like"/>
    <property type="match status" value="1"/>
</dbReference>
<evidence type="ECO:0000313" key="5">
    <source>
        <dbReference type="Proteomes" id="UP000037904"/>
    </source>
</evidence>
<dbReference type="PROSITE" id="PS51354">
    <property type="entry name" value="GLUTAREDOXIN_2"/>
    <property type="match status" value="1"/>
</dbReference>
<dbReference type="InterPro" id="IPR010987">
    <property type="entry name" value="Glutathione-S-Trfase_C-like"/>
</dbReference>
<evidence type="ECO:0000259" key="3">
    <source>
        <dbReference type="PROSITE" id="PS50405"/>
    </source>
</evidence>
<gene>
    <name evidence="4" type="ORF">FLAG1_05548</name>
</gene>
<dbReference type="SUPFAM" id="SSF47616">
    <property type="entry name" value="GST C-terminal domain-like"/>
    <property type="match status" value="1"/>
</dbReference>
<dbReference type="EMBL" id="JXCE01000092">
    <property type="protein sequence ID" value="KPA41586.1"/>
    <property type="molecule type" value="Genomic_DNA"/>
</dbReference>
<dbReference type="Gene3D" id="3.40.30.10">
    <property type="entry name" value="Glutaredoxin"/>
    <property type="match status" value="1"/>
</dbReference>
<keyword evidence="4" id="KW-0808">Transferase</keyword>
<dbReference type="PROSITE" id="PS50405">
    <property type="entry name" value="GST_CTER"/>
    <property type="match status" value="1"/>
</dbReference>
<evidence type="ECO:0000259" key="2">
    <source>
        <dbReference type="PROSITE" id="PS50404"/>
    </source>
</evidence>
<dbReference type="PANTHER" id="PTHR43968">
    <property type="match status" value="1"/>
</dbReference>
<dbReference type="CDD" id="cd00299">
    <property type="entry name" value="GST_C_family"/>
    <property type="match status" value="1"/>
</dbReference>
<dbReference type="GO" id="GO:0005737">
    <property type="term" value="C:cytoplasm"/>
    <property type="evidence" value="ECO:0007669"/>
    <property type="project" value="TreeGrafter"/>
</dbReference>
<feature type="domain" description="GST C-terminal" evidence="3">
    <location>
        <begin position="147"/>
        <end position="285"/>
    </location>
</feature>
<dbReference type="InterPro" id="IPR050983">
    <property type="entry name" value="GST_Omega/HSP26"/>
</dbReference>
<dbReference type="InterPro" id="IPR004045">
    <property type="entry name" value="Glutathione_S-Trfase_N"/>
</dbReference>
<comment type="similarity">
    <text evidence="1">Belongs to the GST superfamily.</text>
</comment>
<proteinExistence type="inferred from homology"/>
<sequence length="289" mass="32226">MTQPFSRFGIYRMRYLDGMKMALFLIRSSIPKSRGLFIHRHINTLTAAKMGSQPQADIILYTSHRCPFAHRAHITLAELGLPFKEEIIDLDTPRSPEYLKINPRGLVPTIIHNGETITESAIVSQFLVDAYPAQSKSLLPASSDRDGALIRARISFFADTYSSKVQAHLSKAIYRGKTDDEIESAVNDAVAGIVKEVEPLLKNAAPFFGGSDKLTFAEVLTAPFVIRALSLSKHGLLPTNLSSRLEKETPNFYRWAKAISNHASVLEIYNEDEIVQGTKKKRTQLRAQG</sequence>
<organism evidence="4 5">
    <name type="scientific">Fusarium langsethiae</name>
    <dbReference type="NCBI Taxonomy" id="179993"/>
    <lineage>
        <taxon>Eukaryota</taxon>
        <taxon>Fungi</taxon>
        <taxon>Dikarya</taxon>
        <taxon>Ascomycota</taxon>
        <taxon>Pezizomycotina</taxon>
        <taxon>Sordariomycetes</taxon>
        <taxon>Hypocreomycetidae</taxon>
        <taxon>Hypocreales</taxon>
        <taxon>Nectriaceae</taxon>
        <taxon>Fusarium</taxon>
    </lineage>
</organism>
<name>A0A0M9EXL4_FUSLA</name>
<protein>
    <submittedName>
        <fullName evidence="4">Glutathione s-transferase</fullName>
    </submittedName>
</protein>
<dbReference type="AlphaFoldDB" id="A0A0M9EXL4"/>
<comment type="caution">
    <text evidence="4">The sequence shown here is derived from an EMBL/GenBank/DDBJ whole genome shotgun (WGS) entry which is preliminary data.</text>
</comment>
<dbReference type="Pfam" id="PF13409">
    <property type="entry name" value="GST_N_2"/>
    <property type="match status" value="1"/>
</dbReference>
<evidence type="ECO:0000313" key="4">
    <source>
        <dbReference type="EMBL" id="KPA41586.1"/>
    </source>
</evidence>
<dbReference type="GO" id="GO:0016740">
    <property type="term" value="F:transferase activity"/>
    <property type="evidence" value="ECO:0007669"/>
    <property type="project" value="UniProtKB-KW"/>
</dbReference>
<dbReference type="Proteomes" id="UP000037904">
    <property type="component" value="Unassembled WGS sequence"/>
</dbReference>
<dbReference type="OrthoDB" id="202840at2759"/>